<dbReference type="Pfam" id="PF00665">
    <property type="entry name" value="rve"/>
    <property type="match status" value="1"/>
</dbReference>
<organism evidence="4 5">
    <name type="scientific">Corynebacterium yudongzhengii</name>
    <dbReference type="NCBI Taxonomy" id="2080740"/>
    <lineage>
        <taxon>Bacteria</taxon>
        <taxon>Bacillati</taxon>
        <taxon>Actinomycetota</taxon>
        <taxon>Actinomycetes</taxon>
        <taxon>Mycobacteriales</taxon>
        <taxon>Corynebacteriaceae</taxon>
        <taxon>Corynebacterium</taxon>
    </lineage>
</organism>
<keyword evidence="5" id="KW-1185">Reference proteome</keyword>
<dbReference type="SUPFAM" id="SSF53098">
    <property type="entry name" value="Ribonuclease H-like"/>
    <property type="match status" value="1"/>
</dbReference>
<feature type="coiled-coil region" evidence="2">
    <location>
        <begin position="69"/>
        <end position="96"/>
    </location>
</feature>
<dbReference type="PANTHER" id="PTHR46889">
    <property type="entry name" value="TRANSPOSASE INSF FOR INSERTION SEQUENCE IS3B-RELATED"/>
    <property type="match status" value="1"/>
</dbReference>
<dbReference type="OrthoDB" id="4281720at2"/>
<dbReference type="InterPro" id="IPR012337">
    <property type="entry name" value="RNaseH-like_sf"/>
</dbReference>
<dbReference type="Gene3D" id="1.10.10.10">
    <property type="entry name" value="Winged helix-like DNA-binding domain superfamily/Winged helix DNA-binding domain"/>
    <property type="match status" value="1"/>
</dbReference>
<sequence length="421" mass="48487">MARPSQYDAVTQERAVRMYFERLEEGDISKAGARREIGELLGVKESTLRNWIRIQEKQAEAPEPGSLSYQQLQAAYDEQAKEVAKLRRANEILKTASAFFRPGGARPQTSVIVEFIRTYRHRFGVWPICETLTAHGIAIAPSTFYDHQVRGFGPSDAELDEAYAAHRFYRLWEANRRVYGRRKLWKAAIRDGMTVGRDQVERLMKITGIRGVSRGMHRKKTTVATPVHRRHPDLINRRWAYPSHPDQWWIADFTYVWTREGFCYVAFIVDAYSRQVLGWVVTTVMDTRMVLMALEHALFSRRRTRMDFTATGIVHHSDAGAQYTSMAFTDALVEAGLQGSIGSAGDALDNAMMESAIGLYKTELIGFDPRRTWRDAREVGTETASWVYWYNHQRLHSSISDVPPIEYEQDYEEFNTTRRAQ</sequence>
<dbReference type="EMBL" id="QEEZ01000004">
    <property type="protein sequence ID" value="PWC02319.1"/>
    <property type="molecule type" value="Genomic_DNA"/>
</dbReference>
<name>A0A2U1T8K9_9CORY</name>
<dbReference type="Pfam" id="PF13276">
    <property type="entry name" value="HTH_21"/>
    <property type="match status" value="1"/>
</dbReference>
<dbReference type="PROSITE" id="PS50994">
    <property type="entry name" value="INTEGRASE"/>
    <property type="match status" value="1"/>
</dbReference>
<comment type="function">
    <text evidence="1">Involved in the transposition of the insertion sequence.</text>
</comment>
<evidence type="ECO:0000256" key="1">
    <source>
        <dbReference type="ARBA" id="ARBA00002286"/>
    </source>
</evidence>
<dbReference type="Gene3D" id="3.30.420.10">
    <property type="entry name" value="Ribonuclease H-like superfamily/Ribonuclease H"/>
    <property type="match status" value="1"/>
</dbReference>
<dbReference type="SUPFAM" id="SSF46689">
    <property type="entry name" value="Homeodomain-like"/>
    <property type="match status" value="1"/>
</dbReference>
<dbReference type="AlphaFoldDB" id="A0A2U1T8K9"/>
<dbReference type="InterPro" id="IPR036397">
    <property type="entry name" value="RNaseH_sf"/>
</dbReference>
<dbReference type="InterPro" id="IPR036388">
    <property type="entry name" value="WH-like_DNA-bd_sf"/>
</dbReference>
<dbReference type="Proteomes" id="UP000244989">
    <property type="component" value="Unassembled WGS sequence"/>
</dbReference>
<dbReference type="KEGG" id="cyz:C3B44_05800"/>
<evidence type="ECO:0000256" key="2">
    <source>
        <dbReference type="SAM" id="Coils"/>
    </source>
</evidence>
<accession>A0A2U1T8K9</accession>
<comment type="caution">
    <text evidence="4">The sequence shown here is derived from an EMBL/GenBank/DDBJ whole genome shotgun (WGS) entry which is preliminary data.</text>
</comment>
<dbReference type="RefSeq" id="WP_108431542.1">
    <property type="nucleotide sequence ID" value="NZ_CP026947.1"/>
</dbReference>
<feature type="domain" description="Integrase catalytic" evidence="3">
    <location>
        <begin position="241"/>
        <end position="411"/>
    </location>
</feature>
<evidence type="ECO:0000313" key="4">
    <source>
        <dbReference type="EMBL" id="PWC02319.1"/>
    </source>
</evidence>
<dbReference type="GO" id="GO:0003676">
    <property type="term" value="F:nucleic acid binding"/>
    <property type="evidence" value="ECO:0007669"/>
    <property type="project" value="InterPro"/>
</dbReference>
<reference evidence="5" key="1">
    <citation type="submission" date="2018-04" db="EMBL/GenBank/DDBJ databases">
        <authorList>
            <person name="Liu S."/>
            <person name="Wang Z."/>
            <person name="Li J."/>
        </authorList>
    </citation>
    <scope>NUCLEOTIDE SEQUENCE [LARGE SCALE GENOMIC DNA]</scope>
    <source>
        <strain evidence="5">2189</strain>
    </source>
</reference>
<dbReference type="PANTHER" id="PTHR46889:SF5">
    <property type="entry name" value="INTEGRASE PROTEIN"/>
    <property type="match status" value="1"/>
</dbReference>
<protein>
    <submittedName>
        <fullName evidence="4">IS3 family transposase</fullName>
    </submittedName>
</protein>
<keyword evidence="2" id="KW-0175">Coiled coil</keyword>
<evidence type="ECO:0000259" key="3">
    <source>
        <dbReference type="PROSITE" id="PS50994"/>
    </source>
</evidence>
<dbReference type="NCBIfam" id="NF033516">
    <property type="entry name" value="transpos_IS3"/>
    <property type="match status" value="1"/>
</dbReference>
<proteinExistence type="predicted"/>
<dbReference type="InterPro" id="IPR050900">
    <property type="entry name" value="Transposase_IS3/IS150/IS904"/>
</dbReference>
<dbReference type="InterPro" id="IPR048020">
    <property type="entry name" value="Transpos_IS3"/>
</dbReference>
<gene>
    <name evidence="4" type="ORF">DF222_03020</name>
</gene>
<dbReference type="InterPro" id="IPR001584">
    <property type="entry name" value="Integrase_cat-core"/>
</dbReference>
<dbReference type="GO" id="GO:0015074">
    <property type="term" value="P:DNA integration"/>
    <property type="evidence" value="ECO:0007669"/>
    <property type="project" value="InterPro"/>
</dbReference>
<dbReference type="InterPro" id="IPR009057">
    <property type="entry name" value="Homeodomain-like_sf"/>
</dbReference>
<evidence type="ECO:0000313" key="5">
    <source>
        <dbReference type="Proteomes" id="UP000244989"/>
    </source>
</evidence>
<dbReference type="InterPro" id="IPR025948">
    <property type="entry name" value="HTH-like_dom"/>
</dbReference>